<name>A0A9N7J0R8_LATSK</name>
<dbReference type="GeneID" id="57132612"/>
<protein>
    <submittedName>
        <fullName evidence="3">Glycine reductase complex component B subunit gamma</fullName>
        <ecNumber evidence="3">1.21.4.2</ecNumber>
    </submittedName>
</protein>
<dbReference type="EMBL" id="OKRC01000004">
    <property type="protein sequence ID" value="SPE20657.1"/>
    <property type="molecule type" value="Genomic_DNA"/>
</dbReference>
<keyword evidence="2 3" id="KW-0560">Oxidoreductase</keyword>
<dbReference type="InterPro" id="IPR010187">
    <property type="entry name" value="Various_sel_PB"/>
</dbReference>
<accession>A0A9N7J0R8</accession>
<dbReference type="RefSeq" id="WP_025015972.1">
    <property type="nucleotide sequence ID" value="NZ_BJLN01000005.1"/>
</dbReference>
<keyword evidence="1" id="KW-0712">Selenocysteine</keyword>
<evidence type="ECO:0000256" key="1">
    <source>
        <dbReference type="ARBA" id="ARBA00022933"/>
    </source>
</evidence>
<dbReference type="GO" id="GO:0030699">
    <property type="term" value="F:glycine reductase activity"/>
    <property type="evidence" value="ECO:0007669"/>
    <property type="project" value="UniProtKB-EC"/>
</dbReference>
<evidence type="ECO:0000313" key="4">
    <source>
        <dbReference type="Proteomes" id="UP000239650"/>
    </source>
</evidence>
<reference evidence="3 4" key="1">
    <citation type="submission" date="2018-02" db="EMBL/GenBank/DDBJ databases">
        <authorList>
            <person name="Rodrigo-Torres L."/>
            <person name="Arahal R. D."/>
            <person name="Lucena T."/>
        </authorList>
    </citation>
    <scope>NUCLEOTIDE SEQUENCE [LARGE SCALE GENOMIC DNA]</scope>
    <source>
        <strain evidence="3 4">CECT 9267</strain>
    </source>
</reference>
<dbReference type="Pfam" id="PF07355">
    <property type="entry name" value="GRDB"/>
    <property type="match status" value="1"/>
</dbReference>
<organism evidence="3 4">
    <name type="scientific">Latilactobacillus sakei</name>
    <name type="common">Lactobacillus sakei</name>
    <dbReference type="NCBI Taxonomy" id="1599"/>
    <lineage>
        <taxon>Bacteria</taxon>
        <taxon>Bacillati</taxon>
        <taxon>Bacillota</taxon>
        <taxon>Bacilli</taxon>
        <taxon>Lactobacillales</taxon>
        <taxon>Lactobacillaceae</taxon>
        <taxon>Latilactobacillus</taxon>
    </lineage>
</organism>
<evidence type="ECO:0000256" key="2">
    <source>
        <dbReference type="ARBA" id="ARBA00023002"/>
    </source>
</evidence>
<gene>
    <name evidence="3" type="primary">grdB</name>
    <name evidence="3" type="ORF">LAS9267_01019</name>
</gene>
<dbReference type="AlphaFoldDB" id="A0A9N7J0R8"/>
<comment type="caution">
    <text evidence="3">The sequence shown here is derived from an EMBL/GenBank/DDBJ whole genome shotgun (WGS) entry which is preliminary data.</text>
</comment>
<evidence type="ECO:0000313" key="3">
    <source>
        <dbReference type="EMBL" id="SPE20657.1"/>
    </source>
</evidence>
<dbReference type="EC" id="1.21.4.2" evidence="3"/>
<dbReference type="NCBIfam" id="TIGR01918">
    <property type="entry name" value="various_sel_PB"/>
    <property type="match status" value="1"/>
</dbReference>
<proteinExistence type="predicted"/>
<dbReference type="NCBIfam" id="NF041545">
    <property type="entry name" value="GrdB_like_no_Se"/>
    <property type="match status" value="1"/>
</dbReference>
<dbReference type="Proteomes" id="UP000239650">
    <property type="component" value="Unassembled WGS sequence"/>
</dbReference>
<sequence>MEILILLDQIQAGLGGTERGDLPLGGKKMAMGSADMFEKYLEKDEKIAVTLYCGDQNFMDHKDEVSLKLAAMIKKLHPDVVICGPAFHYEQYAEMCAQTGALVTEKTDIPVVAAMSKECQSVINQYRQRVDIVKMPKKGGTGLSDALKDILALCRIKANHGNISEFPSDKIY</sequence>
<dbReference type="InterPro" id="IPR048083">
    <property type="entry name" value="GrdB-like"/>
</dbReference>